<evidence type="ECO:0000313" key="14">
    <source>
        <dbReference type="Proteomes" id="UP001529421"/>
    </source>
</evidence>
<dbReference type="InterPro" id="IPR002104">
    <property type="entry name" value="Integrase_catalytic"/>
</dbReference>
<feature type="domain" description="Core-binding (CB)" evidence="12">
    <location>
        <begin position="38"/>
        <end position="119"/>
    </location>
</feature>
<dbReference type="RefSeq" id="WP_289545701.1">
    <property type="nucleotide sequence ID" value="NZ_JAUDDZ010000014.1"/>
</dbReference>
<dbReference type="EMBL" id="JAUDDZ010000014">
    <property type="protein sequence ID" value="MDM8275570.1"/>
    <property type="molecule type" value="Genomic_DNA"/>
</dbReference>
<dbReference type="Pfam" id="PF02899">
    <property type="entry name" value="Phage_int_SAM_1"/>
    <property type="match status" value="1"/>
</dbReference>
<evidence type="ECO:0000256" key="2">
    <source>
        <dbReference type="ARBA" id="ARBA00022490"/>
    </source>
</evidence>
<dbReference type="Gene3D" id="1.10.443.10">
    <property type="entry name" value="Intergrase catalytic core"/>
    <property type="match status" value="1"/>
</dbReference>
<keyword evidence="2" id="KW-0963">Cytoplasm</keyword>
<keyword evidence="5" id="KW-0229">DNA integration</keyword>
<dbReference type="InterPro" id="IPR013762">
    <property type="entry name" value="Integrase-like_cat_sf"/>
</dbReference>
<evidence type="ECO:0000256" key="3">
    <source>
        <dbReference type="ARBA" id="ARBA00022618"/>
    </source>
</evidence>
<dbReference type="InterPro" id="IPR010998">
    <property type="entry name" value="Integrase_recombinase_N"/>
</dbReference>
<dbReference type="PROSITE" id="PS51898">
    <property type="entry name" value="TYR_RECOMBINASE"/>
    <property type="match status" value="1"/>
</dbReference>
<evidence type="ECO:0000256" key="8">
    <source>
        <dbReference type="ARBA" id="ARBA00023306"/>
    </source>
</evidence>
<dbReference type="Gene3D" id="1.10.150.130">
    <property type="match status" value="1"/>
</dbReference>
<comment type="caution">
    <text evidence="13">The sequence shown here is derived from an EMBL/GenBank/DDBJ whole genome shotgun (WGS) entry which is preliminary data.</text>
</comment>
<evidence type="ECO:0000256" key="5">
    <source>
        <dbReference type="ARBA" id="ARBA00022908"/>
    </source>
</evidence>
<dbReference type="PROSITE" id="PS51900">
    <property type="entry name" value="CB"/>
    <property type="match status" value="1"/>
</dbReference>
<keyword evidence="3" id="KW-0132">Cell division</keyword>
<proteinExistence type="predicted"/>
<dbReference type="Proteomes" id="UP001529421">
    <property type="component" value="Unassembled WGS sequence"/>
</dbReference>
<evidence type="ECO:0000256" key="9">
    <source>
        <dbReference type="PROSITE-ProRule" id="PRU01248"/>
    </source>
</evidence>
<evidence type="ECO:0000313" key="13">
    <source>
        <dbReference type="EMBL" id="MDM8275570.1"/>
    </source>
</evidence>
<reference evidence="14" key="1">
    <citation type="submission" date="2023-06" db="EMBL/GenBank/DDBJ databases">
        <title>Identification and characterization of horizontal gene transfer across gut microbiota members of farm animals based on homology search.</title>
        <authorList>
            <person name="Zeman M."/>
            <person name="Kubasova T."/>
            <person name="Jahodarova E."/>
            <person name="Nykrynova M."/>
            <person name="Rychlik I."/>
        </authorList>
    </citation>
    <scope>NUCLEOTIDE SEQUENCE [LARGE SCALE GENOMIC DNA]</scope>
    <source>
        <strain evidence="14">154_Feed</strain>
    </source>
</reference>
<evidence type="ECO:0000256" key="6">
    <source>
        <dbReference type="ARBA" id="ARBA00023125"/>
    </source>
</evidence>
<evidence type="ECO:0000256" key="4">
    <source>
        <dbReference type="ARBA" id="ARBA00022829"/>
    </source>
</evidence>
<keyword evidence="14" id="KW-1185">Reference proteome</keyword>
<accession>A0ABT7VAP1</accession>
<keyword evidence="4" id="KW-0159">Chromosome partition</keyword>
<evidence type="ECO:0000256" key="7">
    <source>
        <dbReference type="ARBA" id="ARBA00023172"/>
    </source>
</evidence>
<name>A0ABT7VAP1_9ACTN</name>
<gene>
    <name evidence="13" type="ORF">QUW28_08730</name>
</gene>
<dbReference type="InterPro" id="IPR050090">
    <property type="entry name" value="Tyrosine_recombinase_XerCD"/>
</dbReference>
<dbReference type="InterPro" id="IPR044068">
    <property type="entry name" value="CB"/>
</dbReference>
<dbReference type="Pfam" id="PF00589">
    <property type="entry name" value="Phage_integrase"/>
    <property type="match status" value="1"/>
</dbReference>
<comment type="subcellular location">
    <subcellularLocation>
        <location evidence="1">Cytoplasm</location>
    </subcellularLocation>
</comment>
<dbReference type="SUPFAM" id="SSF56349">
    <property type="entry name" value="DNA breaking-rejoining enzymes"/>
    <property type="match status" value="1"/>
</dbReference>
<evidence type="ECO:0000259" key="11">
    <source>
        <dbReference type="PROSITE" id="PS51898"/>
    </source>
</evidence>
<feature type="compositionally biased region" description="Basic and acidic residues" evidence="10">
    <location>
        <begin position="1"/>
        <end position="13"/>
    </location>
</feature>
<dbReference type="InterPro" id="IPR004107">
    <property type="entry name" value="Integrase_SAM-like_N"/>
</dbReference>
<dbReference type="PANTHER" id="PTHR30349">
    <property type="entry name" value="PHAGE INTEGRASE-RELATED"/>
    <property type="match status" value="1"/>
</dbReference>
<feature type="domain" description="Tyr recombinase" evidence="11">
    <location>
        <begin position="150"/>
        <end position="343"/>
    </location>
</feature>
<keyword evidence="8" id="KW-0131">Cell cycle</keyword>
<protein>
    <submittedName>
        <fullName evidence="13">Tyrosine-type recombinase/integrase</fullName>
    </submittedName>
</protein>
<evidence type="ECO:0000259" key="12">
    <source>
        <dbReference type="PROSITE" id="PS51900"/>
    </source>
</evidence>
<evidence type="ECO:0000256" key="1">
    <source>
        <dbReference type="ARBA" id="ARBA00004496"/>
    </source>
</evidence>
<organism evidence="13 14">
    <name type="scientific">Enorma phocaeensis</name>
    <dbReference type="NCBI Taxonomy" id="1871019"/>
    <lineage>
        <taxon>Bacteria</taxon>
        <taxon>Bacillati</taxon>
        <taxon>Actinomycetota</taxon>
        <taxon>Coriobacteriia</taxon>
        <taxon>Coriobacteriales</taxon>
        <taxon>Coriobacteriaceae</taxon>
        <taxon>Enorma</taxon>
    </lineage>
</organism>
<dbReference type="InterPro" id="IPR011010">
    <property type="entry name" value="DNA_brk_join_enz"/>
</dbReference>
<dbReference type="PANTHER" id="PTHR30349:SF77">
    <property type="entry name" value="TYROSINE RECOMBINASE XERC"/>
    <property type="match status" value="1"/>
</dbReference>
<feature type="region of interest" description="Disordered" evidence="10">
    <location>
        <begin position="1"/>
        <end position="35"/>
    </location>
</feature>
<evidence type="ECO:0000256" key="10">
    <source>
        <dbReference type="SAM" id="MobiDB-lite"/>
    </source>
</evidence>
<keyword evidence="6 9" id="KW-0238">DNA-binding</keyword>
<sequence length="358" mass="41692">MAQQREPRIDWRTGAEVSGLRQKGSRRKPRPSSELSRVEQDSYLDTYLARCRNERRLDDKTIKAYSCDISQCIEWLADMGGAIDREGLRAYMAHLNANHAASTVRRKLASIRAWTRWLKREQYIEMSPFEELEVNIRQPLLLPRIIRPAELKRILDVDSRRLMLARRKRKGDHTVHEADLALRDQAILELLVATGIRVSELCALNMDSVDMSSQQLRIFGKGSKERVMILGSKTTREVLESYLEDRQDELSPWCVPKTNALFLNRARRRITDQAVRRIIFKRTKEAGVPTHITPHMFRHSFATALLEEDVDIRYIQKLLGHSSVKTTERYTYVSSAKLREIMEQHNPRDVLEEEVGMR</sequence>
<keyword evidence="7" id="KW-0233">DNA recombination</keyword>